<accession>A0A812KMU3</accession>
<dbReference type="EC" id="2.7.11.1" evidence="1"/>
<keyword evidence="6" id="KW-0067">ATP-binding</keyword>
<evidence type="ECO:0000256" key="2">
    <source>
        <dbReference type="ARBA" id="ARBA00022527"/>
    </source>
</evidence>
<dbReference type="SMART" id="SM00220">
    <property type="entry name" value="S_TKc"/>
    <property type="match status" value="1"/>
</dbReference>
<dbReference type="InterPro" id="IPR000719">
    <property type="entry name" value="Prot_kinase_dom"/>
</dbReference>
<proteinExistence type="predicted"/>
<keyword evidence="5" id="KW-0418">Kinase</keyword>
<evidence type="ECO:0000256" key="7">
    <source>
        <dbReference type="ARBA" id="ARBA00047899"/>
    </source>
</evidence>
<feature type="domain" description="Protein kinase" evidence="10">
    <location>
        <begin position="54"/>
        <end position="336"/>
    </location>
</feature>
<feature type="region of interest" description="Disordered" evidence="9">
    <location>
        <begin position="347"/>
        <end position="401"/>
    </location>
</feature>
<evidence type="ECO:0000256" key="8">
    <source>
        <dbReference type="ARBA" id="ARBA00048679"/>
    </source>
</evidence>
<organism evidence="11 12">
    <name type="scientific">Symbiodinium natans</name>
    <dbReference type="NCBI Taxonomy" id="878477"/>
    <lineage>
        <taxon>Eukaryota</taxon>
        <taxon>Sar</taxon>
        <taxon>Alveolata</taxon>
        <taxon>Dinophyceae</taxon>
        <taxon>Suessiales</taxon>
        <taxon>Symbiodiniaceae</taxon>
        <taxon>Symbiodinium</taxon>
    </lineage>
</organism>
<keyword evidence="4" id="KW-0547">Nucleotide-binding</keyword>
<dbReference type="PANTHER" id="PTHR22967:SF57">
    <property type="entry name" value="AUXILIN, ISOFORM A-RELATED"/>
    <property type="match status" value="1"/>
</dbReference>
<dbReference type="GO" id="GO:0004674">
    <property type="term" value="F:protein serine/threonine kinase activity"/>
    <property type="evidence" value="ECO:0007669"/>
    <property type="project" value="UniProtKB-KW"/>
</dbReference>
<evidence type="ECO:0000256" key="6">
    <source>
        <dbReference type="ARBA" id="ARBA00022840"/>
    </source>
</evidence>
<reference evidence="11" key="1">
    <citation type="submission" date="2021-02" db="EMBL/GenBank/DDBJ databases">
        <authorList>
            <person name="Dougan E. K."/>
            <person name="Rhodes N."/>
            <person name="Thang M."/>
            <person name="Chan C."/>
        </authorList>
    </citation>
    <scope>NUCLEOTIDE SEQUENCE</scope>
</reference>
<dbReference type="GO" id="GO:0005737">
    <property type="term" value="C:cytoplasm"/>
    <property type="evidence" value="ECO:0007669"/>
    <property type="project" value="TreeGrafter"/>
</dbReference>
<keyword evidence="3" id="KW-0808">Transferase</keyword>
<dbReference type="Gene3D" id="1.10.510.10">
    <property type="entry name" value="Transferase(Phosphotransferase) domain 1"/>
    <property type="match status" value="1"/>
</dbReference>
<evidence type="ECO:0000313" key="12">
    <source>
        <dbReference type="Proteomes" id="UP000604046"/>
    </source>
</evidence>
<keyword evidence="2" id="KW-0723">Serine/threonine-protein kinase</keyword>
<evidence type="ECO:0000256" key="4">
    <source>
        <dbReference type="ARBA" id="ARBA00022741"/>
    </source>
</evidence>
<dbReference type="OrthoDB" id="248923at2759"/>
<gene>
    <name evidence="11" type="ORF">SNAT2548_LOCUS8891</name>
</gene>
<dbReference type="SUPFAM" id="SSF56112">
    <property type="entry name" value="Protein kinase-like (PK-like)"/>
    <property type="match status" value="1"/>
</dbReference>
<evidence type="ECO:0000313" key="11">
    <source>
        <dbReference type="EMBL" id="CAE7226953.1"/>
    </source>
</evidence>
<dbReference type="InterPro" id="IPR011009">
    <property type="entry name" value="Kinase-like_dom_sf"/>
</dbReference>
<name>A0A812KMU3_9DINO</name>
<evidence type="ECO:0000256" key="9">
    <source>
        <dbReference type="SAM" id="MobiDB-lite"/>
    </source>
</evidence>
<dbReference type="Pfam" id="PF00069">
    <property type="entry name" value="Pkinase"/>
    <property type="match status" value="1"/>
</dbReference>
<evidence type="ECO:0000256" key="3">
    <source>
        <dbReference type="ARBA" id="ARBA00022679"/>
    </source>
</evidence>
<feature type="compositionally biased region" description="Basic residues" evidence="9">
    <location>
        <begin position="380"/>
        <end position="395"/>
    </location>
</feature>
<comment type="caution">
    <text evidence="11">The sequence shown here is derived from an EMBL/GenBank/DDBJ whole genome shotgun (WGS) entry which is preliminary data.</text>
</comment>
<sequence length="401" mass="45602">MERLKAGYEKFREAKGHLLTEAAEAAVPVMQKFMPAVHGRQHTIAGRGPVSRSVTELRQISEGGFAFVWLVQDARSNEELVLKKIRCQDKSSFAMARREVQLLERLPQHPNLVQYYGDIILTEGKTREVGLLFEFCSGGHLLHFLDKHEGKLSEKLIVQTLSEVVAGVAVLHSFLPPVQHRDLKVENVLRGSDGHWKLLDFGSWSDECLEPGTMDKPALSALQEQIDKYTTMIYRPPEMVDFYAEFPISEKVDVWMIGCILYTLMFYRHPFQDESPLAIANARFPWPSMPEHSDKLRDLTHWLLARDPSHRPDTVTLLSLLLCFDEAEVNPPRPVLEKSERIRRLYEPTGKSCREPASPVSPRVGDTGSSDAVAGDGERKRSKSHKHRQASKKKAERGLYR</sequence>
<dbReference type="Proteomes" id="UP000604046">
    <property type="component" value="Unassembled WGS sequence"/>
</dbReference>
<keyword evidence="12" id="KW-1185">Reference proteome</keyword>
<evidence type="ECO:0000256" key="5">
    <source>
        <dbReference type="ARBA" id="ARBA00022777"/>
    </source>
</evidence>
<evidence type="ECO:0000256" key="1">
    <source>
        <dbReference type="ARBA" id="ARBA00012513"/>
    </source>
</evidence>
<comment type="catalytic activity">
    <reaction evidence="7">
        <text>L-threonyl-[protein] + ATP = O-phospho-L-threonyl-[protein] + ADP + H(+)</text>
        <dbReference type="Rhea" id="RHEA:46608"/>
        <dbReference type="Rhea" id="RHEA-COMP:11060"/>
        <dbReference type="Rhea" id="RHEA-COMP:11605"/>
        <dbReference type="ChEBI" id="CHEBI:15378"/>
        <dbReference type="ChEBI" id="CHEBI:30013"/>
        <dbReference type="ChEBI" id="CHEBI:30616"/>
        <dbReference type="ChEBI" id="CHEBI:61977"/>
        <dbReference type="ChEBI" id="CHEBI:456216"/>
        <dbReference type="EC" id="2.7.11.1"/>
    </reaction>
</comment>
<dbReference type="PANTHER" id="PTHR22967">
    <property type="entry name" value="SERINE/THREONINE PROTEIN KINASE"/>
    <property type="match status" value="1"/>
</dbReference>
<evidence type="ECO:0000259" key="10">
    <source>
        <dbReference type="PROSITE" id="PS50011"/>
    </source>
</evidence>
<dbReference type="AlphaFoldDB" id="A0A812KMU3"/>
<dbReference type="PROSITE" id="PS50011">
    <property type="entry name" value="PROTEIN_KINASE_DOM"/>
    <property type="match status" value="1"/>
</dbReference>
<comment type="catalytic activity">
    <reaction evidence="8">
        <text>L-seryl-[protein] + ATP = O-phospho-L-seryl-[protein] + ADP + H(+)</text>
        <dbReference type="Rhea" id="RHEA:17989"/>
        <dbReference type="Rhea" id="RHEA-COMP:9863"/>
        <dbReference type="Rhea" id="RHEA-COMP:11604"/>
        <dbReference type="ChEBI" id="CHEBI:15378"/>
        <dbReference type="ChEBI" id="CHEBI:29999"/>
        <dbReference type="ChEBI" id="CHEBI:30616"/>
        <dbReference type="ChEBI" id="CHEBI:83421"/>
        <dbReference type="ChEBI" id="CHEBI:456216"/>
        <dbReference type="EC" id="2.7.11.1"/>
    </reaction>
</comment>
<dbReference type="EMBL" id="CAJNDS010000669">
    <property type="protein sequence ID" value="CAE7226953.1"/>
    <property type="molecule type" value="Genomic_DNA"/>
</dbReference>
<protein>
    <recommendedName>
        <fullName evidence="1">non-specific serine/threonine protein kinase</fullName>
        <ecNumber evidence="1">2.7.11.1</ecNumber>
    </recommendedName>
</protein>
<dbReference type="GO" id="GO:0005524">
    <property type="term" value="F:ATP binding"/>
    <property type="evidence" value="ECO:0007669"/>
    <property type="project" value="UniProtKB-KW"/>
</dbReference>